<gene>
    <name evidence="1" type="ORF">G2166_20555</name>
</gene>
<reference evidence="1" key="2">
    <citation type="submission" date="2019-01" db="EMBL/GenBank/DDBJ databases">
        <authorList>
            <consortium name="NCBI Pathogen Detection Project"/>
        </authorList>
    </citation>
    <scope>NUCLEOTIDE SEQUENCE</scope>
    <source>
        <strain evidence="1">Sam_7c0fa56e-03ec-4b65-840c-a2124bef3450</strain>
    </source>
</reference>
<dbReference type="EMBL" id="DAAQNM010000015">
    <property type="protein sequence ID" value="HAE0082856.1"/>
    <property type="molecule type" value="Genomic_DNA"/>
</dbReference>
<comment type="caution">
    <text evidence="1">The sequence shown here is derived from an EMBL/GenBank/DDBJ whole genome shotgun (WGS) entry which is preliminary data.</text>
</comment>
<name>A0A5Z9LA79_SALET</name>
<organism evidence="1">
    <name type="scientific">Salmonella enterica subsp. enterica serovar Litchfield</name>
    <dbReference type="NCBI Taxonomy" id="486998"/>
    <lineage>
        <taxon>Bacteria</taxon>
        <taxon>Pseudomonadati</taxon>
        <taxon>Pseudomonadota</taxon>
        <taxon>Gammaproteobacteria</taxon>
        <taxon>Enterobacterales</taxon>
        <taxon>Enterobacteriaceae</taxon>
        <taxon>Salmonella</taxon>
    </lineage>
</organism>
<protein>
    <submittedName>
        <fullName evidence="1">Uncharacterized protein</fullName>
    </submittedName>
</protein>
<proteinExistence type="predicted"/>
<sequence length="388" mass="43959">MHIPSQRIQNAMSAEEASLWFVPAMGNGDVAFLMKAPSSILKSIINGCSVEFIIGLRNSLIYCAMKIHDISDAPVMITKVLRHEDDISSLIKILEYKTTPIFLFNELDISVSWSNLTINTDTSHLIEKIIKIQHSIARKDPIAVKETHDYFDNLNSNSNTPLNNEFMYTLPFTCEAWTSTPNHFIGITETKAINISDNDEGGNFENTIWASLESVFPYTLHASPKVKIGKKTRELTDILAFYPNASFFIEAKDTSILNSASIKDMQRRTSNLKKQVKKAIGQLVGAVKSTKGGCDISDLNERPIKPVLKRFHCIVLITEMNHHGDWDNITHELLRASSETREYFHLLDLDDLIYLLKRCNGSAELIDLNLMGRFNTFVENQSVFIRMR</sequence>
<accession>A0A5Z9LA79</accession>
<dbReference type="AlphaFoldDB" id="A0A5Z9LA79"/>
<evidence type="ECO:0000313" key="1">
    <source>
        <dbReference type="EMBL" id="HAE0082856.1"/>
    </source>
</evidence>
<dbReference type="RefSeq" id="WP_058712848.1">
    <property type="nucleotide sequence ID" value="NZ_JYVT01000087.1"/>
</dbReference>
<reference evidence="1" key="1">
    <citation type="journal article" date="2018" name="Genome Biol.">
        <title>SKESA: strategic k-mer extension for scrupulous assemblies.</title>
        <authorList>
            <person name="Souvorov A."/>
            <person name="Agarwala R."/>
            <person name="Lipman D.J."/>
        </authorList>
    </citation>
    <scope>NUCLEOTIDE SEQUENCE</scope>
    <source>
        <strain evidence="1">Sam_7c0fa56e-03ec-4b65-840c-a2124bef3450</strain>
    </source>
</reference>